<dbReference type="PANTHER" id="PTHR42791">
    <property type="entry name" value="GNAT FAMILY ACETYLTRANSFERASE"/>
    <property type="match status" value="1"/>
</dbReference>
<evidence type="ECO:0000313" key="3">
    <source>
        <dbReference type="Proteomes" id="UP000600026"/>
    </source>
</evidence>
<sequence>MNARTALTSAGYGIRCARSAEAGAVAALLARAFAEDPVMAWMIPDPSDRERRIARYFKLTQRQQRPRAGGVRVAATGGGQLLAAALWSGPGRWKPSAAQELAALPHYVRVFGAGGLRRAADVQNALDEAHPDTPHWYLPTLGTEPAAQGAGIGAALVRQQLARCDELGQPAYLESSKATNVPFYQRLGFHVTHEVHLPDNGPTLWPMWRNPDPAVL</sequence>
<dbReference type="RefSeq" id="WP_051858789.1">
    <property type="nucleotide sequence ID" value="NZ_BNEE01000004.1"/>
</dbReference>
<reference evidence="2" key="1">
    <citation type="submission" date="2020-09" db="EMBL/GenBank/DDBJ databases">
        <title>Whole genome shotgun sequence of Streptomyces xanthophaeus NBRC 12829.</title>
        <authorList>
            <person name="Komaki H."/>
            <person name="Tamura T."/>
        </authorList>
    </citation>
    <scope>NUCLEOTIDE SEQUENCE</scope>
    <source>
        <strain evidence="2">NBRC 12829</strain>
    </source>
</reference>
<gene>
    <name evidence="2" type="ORF">Sxan_07150</name>
</gene>
<keyword evidence="3" id="KW-1185">Reference proteome</keyword>
<comment type="caution">
    <text evidence="2">The sequence shown here is derived from an EMBL/GenBank/DDBJ whole genome shotgun (WGS) entry which is preliminary data.</text>
</comment>
<dbReference type="EMBL" id="BNEE01000004">
    <property type="protein sequence ID" value="GHI83351.1"/>
    <property type="molecule type" value="Genomic_DNA"/>
</dbReference>
<name>A0A919GVB5_9ACTN</name>
<protein>
    <submittedName>
        <fullName evidence="2">GCN5-like N-acetyltransferase</fullName>
    </submittedName>
</protein>
<dbReference type="InterPro" id="IPR000182">
    <property type="entry name" value="GNAT_dom"/>
</dbReference>
<dbReference type="InterPro" id="IPR016181">
    <property type="entry name" value="Acyl_CoA_acyltransferase"/>
</dbReference>
<dbReference type="OrthoDB" id="7057833at2"/>
<dbReference type="Pfam" id="PF13673">
    <property type="entry name" value="Acetyltransf_10"/>
    <property type="match status" value="1"/>
</dbReference>
<proteinExistence type="predicted"/>
<dbReference type="InterPro" id="IPR052523">
    <property type="entry name" value="Trichothecene_AcTrans"/>
</dbReference>
<dbReference type="PROSITE" id="PS51186">
    <property type="entry name" value="GNAT"/>
    <property type="match status" value="1"/>
</dbReference>
<organism evidence="2 3">
    <name type="scientific">Streptomyces xanthophaeus</name>
    <dbReference type="NCBI Taxonomy" id="67385"/>
    <lineage>
        <taxon>Bacteria</taxon>
        <taxon>Bacillati</taxon>
        <taxon>Actinomycetota</taxon>
        <taxon>Actinomycetes</taxon>
        <taxon>Kitasatosporales</taxon>
        <taxon>Streptomycetaceae</taxon>
        <taxon>Streptomyces</taxon>
    </lineage>
</organism>
<dbReference type="SUPFAM" id="SSF55729">
    <property type="entry name" value="Acyl-CoA N-acyltransferases (Nat)"/>
    <property type="match status" value="1"/>
</dbReference>
<dbReference type="GO" id="GO:0016747">
    <property type="term" value="F:acyltransferase activity, transferring groups other than amino-acyl groups"/>
    <property type="evidence" value="ECO:0007669"/>
    <property type="project" value="InterPro"/>
</dbReference>
<dbReference type="PANTHER" id="PTHR42791:SF1">
    <property type="entry name" value="N-ACETYLTRANSFERASE DOMAIN-CONTAINING PROTEIN"/>
    <property type="match status" value="1"/>
</dbReference>
<dbReference type="AlphaFoldDB" id="A0A919GVB5"/>
<dbReference type="Gene3D" id="3.40.630.30">
    <property type="match status" value="1"/>
</dbReference>
<feature type="domain" description="N-acetyltransferase" evidence="1">
    <location>
        <begin position="129"/>
        <end position="212"/>
    </location>
</feature>
<dbReference type="Proteomes" id="UP000600026">
    <property type="component" value="Unassembled WGS sequence"/>
</dbReference>
<accession>A0A919GVB5</accession>
<evidence type="ECO:0000259" key="1">
    <source>
        <dbReference type="PROSITE" id="PS51186"/>
    </source>
</evidence>
<evidence type="ECO:0000313" key="2">
    <source>
        <dbReference type="EMBL" id="GHI83351.1"/>
    </source>
</evidence>